<dbReference type="Proteomes" id="UP000596742">
    <property type="component" value="Unassembled WGS sequence"/>
</dbReference>
<sequence>MEKKCNVIFSIEGYLCFSHEKDTWQYDDNQKPGEEQSENVLKEENVKLKKESETYQNKERNFTDYAGLNKSKSKDDSKHLPTPPSGRKRPTEDNFRENNKKNQKRDE</sequence>
<comment type="caution">
    <text evidence="2">The sequence shown here is derived from an EMBL/GenBank/DDBJ whole genome shotgun (WGS) entry which is preliminary data.</text>
</comment>
<accession>A0A8B6ETY5</accession>
<dbReference type="AlphaFoldDB" id="A0A8B6ETY5"/>
<feature type="compositionally biased region" description="Basic and acidic residues" evidence="1">
    <location>
        <begin position="89"/>
        <end position="107"/>
    </location>
</feature>
<reference evidence="2" key="1">
    <citation type="submission" date="2018-11" db="EMBL/GenBank/DDBJ databases">
        <authorList>
            <person name="Alioto T."/>
            <person name="Alioto T."/>
        </authorList>
    </citation>
    <scope>NUCLEOTIDE SEQUENCE</scope>
</reference>
<name>A0A8B6ETY5_MYTGA</name>
<evidence type="ECO:0000256" key="1">
    <source>
        <dbReference type="SAM" id="MobiDB-lite"/>
    </source>
</evidence>
<organism evidence="2 3">
    <name type="scientific">Mytilus galloprovincialis</name>
    <name type="common">Mediterranean mussel</name>
    <dbReference type="NCBI Taxonomy" id="29158"/>
    <lineage>
        <taxon>Eukaryota</taxon>
        <taxon>Metazoa</taxon>
        <taxon>Spiralia</taxon>
        <taxon>Lophotrochozoa</taxon>
        <taxon>Mollusca</taxon>
        <taxon>Bivalvia</taxon>
        <taxon>Autobranchia</taxon>
        <taxon>Pteriomorphia</taxon>
        <taxon>Mytilida</taxon>
        <taxon>Mytiloidea</taxon>
        <taxon>Mytilidae</taxon>
        <taxon>Mytilinae</taxon>
        <taxon>Mytilus</taxon>
    </lineage>
</organism>
<evidence type="ECO:0000313" key="2">
    <source>
        <dbReference type="EMBL" id="VDI39902.1"/>
    </source>
</evidence>
<dbReference type="EMBL" id="UYJE01005738">
    <property type="protein sequence ID" value="VDI39902.1"/>
    <property type="molecule type" value="Genomic_DNA"/>
</dbReference>
<protein>
    <submittedName>
        <fullName evidence="2">Uncharacterized protein</fullName>
    </submittedName>
</protein>
<evidence type="ECO:0000313" key="3">
    <source>
        <dbReference type="Proteomes" id="UP000596742"/>
    </source>
</evidence>
<feature type="region of interest" description="Disordered" evidence="1">
    <location>
        <begin position="27"/>
        <end position="107"/>
    </location>
</feature>
<proteinExistence type="predicted"/>
<keyword evidence="3" id="KW-1185">Reference proteome</keyword>
<feature type="compositionally biased region" description="Basic and acidic residues" evidence="1">
    <location>
        <begin position="27"/>
        <end position="62"/>
    </location>
</feature>
<gene>
    <name evidence="2" type="ORF">MGAL_10B089451</name>
</gene>